<dbReference type="AlphaFoldDB" id="A0AA35WF76"/>
<accession>A0AA35WF76</accession>
<dbReference type="Proteomes" id="UP001174909">
    <property type="component" value="Unassembled WGS sequence"/>
</dbReference>
<name>A0AA35WF76_GEOBA</name>
<dbReference type="EMBL" id="CASHTH010001091">
    <property type="protein sequence ID" value="CAI8011232.1"/>
    <property type="molecule type" value="Genomic_DNA"/>
</dbReference>
<feature type="non-terminal residue" evidence="1">
    <location>
        <position position="1"/>
    </location>
</feature>
<proteinExistence type="predicted"/>
<evidence type="ECO:0000313" key="2">
    <source>
        <dbReference type="Proteomes" id="UP001174909"/>
    </source>
</evidence>
<sequence>QKCAHAFVCSSIIVCRSKAFHLKVQCRYKSKRPPRCMHKGSVVTDGKSAYFTPCDSTSLYKYQFDTEQWTQLVS</sequence>
<feature type="non-terminal residue" evidence="1">
    <location>
        <position position="74"/>
    </location>
</feature>
<protein>
    <submittedName>
        <fullName evidence="1">Uncharacterized protein</fullName>
    </submittedName>
</protein>
<gene>
    <name evidence="1" type="ORF">GBAR_LOCUS7284</name>
</gene>
<evidence type="ECO:0000313" key="1">
    <source>
        <dbReference type="EMBL" id="CAI8011232.1"/>
    </source>
</evidence>
<organism evidence="1 2">
    <name type="scientific">Geodia barretti</name>
    <name type="common">Barrett's horny sponge</name>
    <dbReference type="NCBI Taxonomy" id="519541"/>
    <lineage>
        <taxon>Eukaryota</taxon>
        <taxon>Metazoa</taxon>
        <taxon>Porifera</taxon>
        <taxon>Demospongiae</taxon>
        <taxon>Heteroscleromorpha</taxon>
        <taxon>Tetractinellida</taxon>
        <taxon>Astrophorina</taxon>
        <taxon>Geodiidae</taxon>
        <taxon>Geodia</taxon>
    </lineage>
</organism>
<reference evidence="1" key="1">
    <citation type="submission" date="2023-03" db="EMBL/GenBank/DDBJ databases">
        <authorList>
            <person name="Steffen K."/>
            <person name="Cardenas P."/>
        </authorList>
    </citation>
    <scope>NUCLEOTIDE SEQUENCE</scope>
</reference>
<comment type="caution">
    <text evidence="1">The sequence shown here is derived from an EMBL/GenBank/DDBJ whole genome shotgun (WGS) entry which is preliminary data.</text>
</comment>
<keyword evidence="2" id="KW-1185">Reference proteome</keyword>